<keyword evidence="3" id="KW-1185">Reference proteome</keyword>
<dbReference type="AlphaFoldDB" id="A0A975H465"/>
<evidence type="ECO:0008006" key="4">
    <source>
        <dbReference type="Google" id="ProtNLM"/>
    </source>
</evidence>
<protein>
    <recommendedName>
        <fullName evidence="4">DUF4124 domain-containing protein</fullName>
    </recommendedName>
</protein>
<dbReference type="KEGG" id="otd:J1M35_06795"/>
<dbReference type="PROSITE" id="PS51257">
    <property type="entry name" value="PROKAR_LIPOPROTEIN"/>
    <property type="match status" value="1"/>
</dbReference>
<gene>
    <name evidence="2" type="ORF">J1M35_06795</name>
</gene>
<evidence type="ECO:0000313" key="3">
    <source>
        <dbReference type="Proteomes" id="UP000663903"/>
    </source>
</evidence>
<dbReference type="RefSeq" id="WP_208010477.1">
    <property type="nucleotide sequence ID" value="NZ_CP071796.1"/>
</dbReference>
<evidence type="ECO:0000313" key="2">
    <source>
        <dbReference type="EMBL" id="QTD46578.1"/>
    </source>
</evidence>
<name>A0A975H465_9BURK</name>
<keyword evidence="1" id="KW-0732">Signal</keyword>
<evidence type="ECO:0000256" key="1">
    <source>
        <dbReference type="SAM" id="SignalP"/>
    </source>
</evidence>
<dbReference type="EMBL" id="CP071796">
    <property type="protein sequence ID" value="QTD46578.1"/>
    <property type="molecule type" value="Genomic_DNA"/>
</dbReference>
<reference evidence="2" key="1">
    <citation type="submission" date="2021-03" db="EMBL/GenBank/DDBJ databases">
        <title>Ottowia sp. 27C isolated from the cloaca of a Giant Asian pond turtle (Heosemys grandis).</title>
        <authorList>
            <person name="Spergser J."/>
            <person name="Busse H.-J."/>
        </authorList>
    </citation>
    <scope>NUCLEOTIDE SEQUENCE</scope>
    <source>
        <strain evidence="2">27C</strain>
    </source>
</reference>
<feature type="signal peptide" evidence="1">
    <location>
        <begin position="1"/>
        <end position="25"/>
    </location>
</feature>
<sequence length="165" mass="17192">MTRTILTLRLTMFAALAAVSGQAVAACYIVFDGAGQVVHQADGPPTSAAQAVTVPQGGRVVLNGERCTGGVMVAEQLTSAPEPAPLPTKVQPAATAGTPYALAGRDIDAAGPVNAQQMRQRSPEASGIMADAPAARARRRDTETVITEWADGRVDVERRALLPRY</sequence>
<organism evidence="2 3">
    <name type="scientific">Ottowia testudinis</name>
    <dbReference type="NCBI Taxonomy" id="2816950"/>
    <lineage>
        <taxon>Bacteria</taxon>
        <taxon>Pseudomonadati</taxon>
        <taxon>Pseudomonadota</taxon>
        <taxon>Betaproteobacteria</taxon>
        <taxon>Burkholderiales</taxon>
        <taxon>Comamonadaceae</taxon>
        <taxon>Ottowia</taxon>
    </lineage>
</organism>
<proteinExistence type="predicted"/>
<dbReference type="Proteomes" id="UP000663903">
    <property type="component" value="Chromosome"/>
</dbReference>
<accession>A0A975H465</accession>
<feature type="chain" id="PRO_5037586054" description="DUF4124 domain-containing protein" evidence="1">
    <location>
        <begin position="26"/>
        <end position="165"/>
    </location>
</feature>